<dbReference type="EMBL" id="VZRA01000004">
    <property type="protein sequence ID" value="KAB0668937.1"/>
    <property type="molecule type" value="Genomic_DNA"/>
</dbReference>
<evidence type="ECO:0000256" key="1">
    <source>
        <dbReference type="SAM" id="MobiDB-lite"/>
    </source>
</evidence>
<accession>A0ABQ6TKY1</accession>
<protein>
    <submittedName>
        <fullName evidence="2">Uncharacterized protein</fullName>
    </submittedName>
</protein>
<evidence type="ECO:0000313" key="2">
    <source>
        <dbReference type="EMBL" id="KAB0668937.1"/>
    </source>
</evidence>
<sequence length="472" mass="49568">MANYTVQDTKTGKNITFQWDGEAPPTDEDMAHIAGAGASQAEAPKVKPQPYNANETVDGVPKWGRDNPNLYAGAMTALDLLPMAASPLKATGLGMGVAGGLNAGAKYLQRKIADEPTTGGDVAGDFLKGATIEGGGRAVGGLLKAVTDIAPVKNALGGAANWLTRSAGKFGTGGGLTPTEQKAMADTVLKKGYNFDESNWQKMLDTIKGNTSKVDDIYAGGTRAGDTFPAQDVLARGDFGRLLNRGENVRGVAPDYTGRVHSVLGKFKQGAAGEPEKTIESAILGVDGRPASTTTIPAVPKPYTPTELNVAKRQLYQDISNSYKNHSINDATESAQKTLASAIKQTLDEKYPGAIPYNMDSSELLALEPYFARAINRISQRDIVGLGEKAMLAPIKSSVDSAPGAVGKMVAAVWDRPEIKSRVAQLLFKASQQGTKGPTRQALKKIGKVAAPAARAAFESALLTTNDPLGIR</sequence>
<reference evidence="2 3" key="1">
    <citation type="journal article" date="2020" name="Microorganisms">
        <title>Description of Three Novel Members in the Family Geobacteraceae, Oryzomonas japonicum gen. nov., sp. nov., Oryzomonas sagensis sp. nov., and Oryzomonas ruber sp. nov.</title>
        <authorList>
            <person name="Xu Z."/>
            <person name="Masuda Y."/>
            <person name="Hayakawa C."/>
            <person name="Ushijima N."/>
            <person name="Kawano K."/>
            <person name="Shiratori Y."/>
            <person name="Senoo K."/>
            <person name="Itoh H."/>
        </authorList>
    </citation>
    <scope>NUCLEOTIDE SEQUENCE [LARGE SCALE GENOMIC DNA]</scope>
    <source>
        <strain evidence="2 3">Red100</strain>
    </source>
</reference>
<organism evidence="2 3">
    <name type="scientific">Oryzomonas sagensis</name>
    <dbReference type="NCBI Taxonomy" id="2603857"/>
    <lineage>
        <taxon>Bacteria</taxon>
        <taxon>Pseudomonadati</taxon>
        <taxon>Thermodesulfobacteriota</taxon>
        <taxon>Desulfuromonadia</taxon>
        <taxon>Geobacterales</taxon>
        <taxon>Geobacteraceae</taxon>
        <taxon>Oryzomonas</taxon>
    </lineage>
</organism>
<name>A0ABQ6TKY1_9BACT</name>
<keyword evidence="3" id="KW-1185">Reference proteome</keyword>
<comment type="caution">
    <text evidence="2">The sequence shown here is derived from an EMBL/GenBank/DDBJ whole genome shotgun (WGS) entry which is preliminary data.</text>
</comment>
<dbReference type="RefSeq" id="WP_151157573.1">
    <property type="nucleotide sequence ID" value="NZ_VZRA01000004.1"/>
</dbReference>
<dbReference type="Proteomes" id="UP000798046">
    <property type="component" value="Unassembled WGS sequence"/>
</dbReference>
<evidence type="ECO:0000313" key="3">
    <source>
        <dbReference type="Proteomes" id="UP000798046"/>
    </source>
</evidence>
<feature type="region of interest" description="Disordered" evidence="1">
    <location>
        <begin position="38"/>
        <end position="60"/>
    </location>
</feature>
<proteinExistence type="predicted"/>
<gene>
    <name evidence="2" type="ORF">F6V30_13955</name>
</gene>